<gene>
    <name evidence="1" type="ORF">M0D58_18015</name>
</gene>
<sequence length="83" mass="9867">MKKENLKDWIIIALRNSGGKARLLQVCKFIWINYEKELLNSGDLFYTWQYDVRWAATKLRKEGILKSANEQKNGFWELIDTQS</sequence>
<name>A0ABY4K5A8_9FLAO</name>
<accession>A0ABY4K5A8</accession>
<protein>
    <recommendedName>
        <fullName evidence="3">Restriction system protein Mrr-like N-terminal domain-containing protein</fullName>
    </recommendedName>
</protein>
<reference evidence="1" key="1">
    <citation type="submission" date="2022-04" db="EMBL/GenBank/DDBJ databases">
        <title>Evolutionary, genomic, and biogeographic characterization of Chryseobacterium nepalense represented by a plastic-degrading bacterium AC3.</title>
        <authorList>
            <person name="Yin Z."/>
            <person name="Liu X."/>
            <person name="Wang D."/>
            <person name="Xie Z."/>
        </authorList>
    </citation>
    <scope>NUCLEOTIDE SEQUENCE</scope>
    <source>
        <strain evidence="1">AC3</strain>
    </source>
</reference>
<evidence type="ECO:0000313" key="1">
    <source>
        <dbReference type="EMBL" id="UPQ75927.1"/>
    </source>
</evidence>
<evidence type="ECO:0000313" key="2">
    <source>
        <dbReference type="Proteomes" id="UP000830552"/>
    </source>
</evidence>
<organism evidence="1 2">
    <name type="scientific">Chryseobacterium nepalense</name>
    <dbReference type="NCBI Taxonomy" id="1854498"/>
    <lineage>
        <taxon>Bacteria</taxon>
        <taxon>Pseudomonadati</taxon>
        <taxon>Bacteroidota</taxon>
        <taxon>Flavobacteriia</taxon>
        <taxon>Flavobacteriales</taxon>
        <taxon>Weeksellaceae</taxon>
        <taxon>Chryseobacterium group</taxon>
        <taxon>Chryseobacterium</taxon>
    </lineage>
</organism>
<dbReference type="EMBL" id="CP096203">
    <property type="protein sequence ID" value="UPQ75927.1"/>
    <property type="molecule type" value="Genomic_DNA"/>
</dbReference>
<dbReference type="Proteomes" id="UP000830552">
    <property type="component" value="Chromosome"/>
</dbReference>
<keyword evidence="2" id="KW-1185">Reference proteome</keyword>
<proteinExistence type="predicted"/>
<dbReference type="RefSeq" id="WP_248392412.1">
    <property type="nucleotide sequence ID" value="NZ_CP096203.1"/>
</dbReference>
<evidence type="ECO:0008006" key="3">
    <source>
        <dbReference type="Google" id="ProtNLM"/>
    </source>
</evidence>